<protein>
    <recommendedName>
        <fullName evidence="3">Chitooligosaccharide deacetylase</fullName>
    </recommendedName>
    <alternativeName>
        <fullName evidence="4">Nodulation protein B</fullName>
    </alternativeName>
</protein>
<dbReference type="RefSeq" id="WP_379878037.1">
    <property type="nucleotide sequence ID" value="NZ_JBHUIP010000014.1"/>
</dbReference>
<name>A0ABW5DY41_9PROT</name>
<dbReference type="Proteomes" id="UP001597295">
    <property type="component" value="Unassembled WGS sequence"/>
</dbReference>
<evidence type="ECO:0000256" key="2">
    <source>
        <dbReference type="ARBA" id="ARBA00010973"/>
    </source>
</evidence>
<evidence type="ECO:0000313" key="6">
    <source>
        <dbReference type="EMBL" id="MFD2264901.1"/>
    </source>
</evidence>
<reference evidence="7" key="1">
    <citation type="journal article" date="2019" name="Int. J. Syst. Evol. Microbiol.">
        <title>The Global Catalogue of Microorganisms (GCM) 10K type strain sequencing project: providing services to taxonomists for standard genome sequencing and annotation.</title>
        <authorList>
            <consortium name="The Broad Institute Genomics Platform"/>
            <consortium name="The Broad Institute Genome Sequencing Center for Infectious Disease"/>
            <person name="Wu L."/>
            <person name="Ma J."/>
        </authorList>
    </citation>
    <scope>NUCLEOTIDE SEQUENCE [LARGE SCALE GENOMIC DNA]</scope>
    <source>
        <strain evidence="7">CGMCC 1.19062</strain>
    </source>
</reference>
<evidence type="ECO:0000313" key="7">
    <source>
        <dbReference type="Proteomes" id="UP001597295"/>
    </source>
</evidence>
<evidence type="ECO:0000256" key="1">
    <source>
        <dbReference type="ARBA" id="ARBA00003236"/>
    </source>
</evidence>
<dbReference type="Pfam" id="PF01522">
    <property type="entry name" value="Polysacc_deac_1"/>
    <property type="match status" value="1"/>
</dbReference>
<dbReference type="PANTHER" id="PTHR43123">
    <property type="entry name" value="POLYSACCHARIDE DEACETYLASE-RELATED"/>
    <property type="match status" value="1"/>
</dbReference>
<comment type="similarity">
    <text evidence="2">Belongs to the polysaccharide deacetylase family.</text>
</comment>
<evidence type="ECO:0000256" key="4">
    <source>
        <dbReference type="ARBA" id="ARBA00032976"/>
    </source>
</evidence>
<feature type="domain" description="NodB homology" evidence="5">
    <location>
        <begin position="71"/>
        <end position="290"/>
    </location>
</feature>
<evidence type="ECO:0000256" key="3">
    <source>
        <dbReference type="ARBA" id="ARBA00020071"/>
    </source>
</evidence>
<dbReference type="Gene3D" id="3.20.20.370">
    <property type="entry name" value="Glycoside hydrolase/deacetylase"/>
    <property type="match status" value="1"/>
</dbReference>
<dbReference type="PROSITE" id="PS51677">
    <property type="entry name" value="NODB"/>
    <property type="match status" value="1"/>
</dbReference>
<dbReference type="CDD" id="cd10977">
    <property type="entry name" value="CE4_PuuE_SpCDA1"/>
    <property type="match status" value="1"/>
</dbReference>
<accession>A0ABW5DY41</accession>
<keyword evidence="7" id="KW-1185">Reference proteome</keyword>
<organism evidence="6 7">
    <name type="scientific">Lacibacterium aquatile</name>
    <dbReference type="NCBI Taxonomy" id="1168082"/>
    <lineage>
        <taxon>Bacteria</taxon>
        <taxon>Pseudomonadati</taxon>
        <taxon>Pseudomonadota</taxon>
        <taxon>Alphaproteobacteria</taxon>
        <taxon>Rhodospirillales</taxon>
        <taxon>Rhodospirillaceae</taxon>
    </lineage>
</organism>
<comment type="caution">
    <text evidence="6">The sequence shown here is derived from an EMBL/GenBank/DDBJ whole genome shotgun (WGS) entry which is preliminary data.</text>
</comment>
<dbReference type="SUPFAM" id="SSF88713">
    <property type="entry name" value="Glycoside hydrolase/deacetylase"/>
    <property type="match status" value="1"/>
</dbReference>
<dbReference type="InterPro" id="IPR002509">
    <property type="entry name" value="NODB_dom"/>
</dbReference>
<dbReference type="NCBIfam" id="TIGR03212">
    <property type="entry name" value="uraD_N-term-dom"/>
    <property type="match status" value="1"/>
</dbReference>
<gene>
    <name evidence="6" type="primary">puuE</name>
    <name evidence="6" type="ORF">ACFSM5_18490</name>
</gene>
<dbReference type="InterPro" id="IPR017625">
    <property type="entry name" value="PuuE"/>
</dbReference>
<dbReference type="InterPro" id="IPR011330">
    <property type="entry name" value="Glyco_hydro/deAcase_b/a-brl"/>
</dbReference>
<dbReference type="EMBL" id="JBHUIP010000014">
    <property type="protein sequence ID" value="MFD2264901.1"/>
    <property type="molecule type" value="Genomic_DNA"/>
</dbReference>
<dbReference type="PANTHER" id="PTHR43123:SF1">
    <property type="entry name" value="POLYSACCHARIDE DEACETYLASE-RELATED"/>
    <property type="match status" value="1"/>
</dbReference>
<evidence type="ECO:0000259" key="5">
    <source>
        <dbReference type="PROSITE" id="PS51677"/>
    </source>
</evidence>
<proteinExistence type="inferred from homology"/>
<comment type="function">
    <text evidence="1">Is involved in generating a small heat-stable compound (Nod), an acylated oligomer of N-acetylglucosamine, that stimulates mitosis in various plant protoplasts.</text>
</comment>
<sequence>MSTPGAYPRDMIGYGRDVPFADWPGRAKVAVQFVLNYEEGGENNVLHGDPTSEAFLSEIIGAPMIPGARNMNMESIYEYGSRAGLWRILRLFEEFKHPLTVYAVASALERYPDLGKIFVDLGHEVASHGYRWIDYQHIPEAVEREHFRLATAAIEKLTGAKPVGWYTGRASPNTLRVNAEEGADFLLYSSDNYADDLPYWEKVSGKPHLIIPYTLDANDMRFATNQGFNTGEQFFTYLRDAFDALYLEGDEAPKMMSIGLHCRLIGRPGRIMGLRRFLEHIAQHDRVWVCRRDAIAKHWREKHPYKGA</sequence>